<gene>
    <name evidence="2" type="ORF">V2S66_18850</name>
</gene>
<organism evidence="2 3">
    <name type="scientific">Actinacidiphila polyblastidii</name>
    <dbReference type="NCBI Taxonomy" id="3110430"/>
    <lineage>
        <taxon>Bacteria</taxon>
        <taxon>Bacillati</taxon>
        <taxon>Actinomycetota</taxon>
        <taxon>Actinomycetes</taxon>
        <taxon>Kitasatosporales</taxon>
        <taxon>Streptomycetaceae</taxon>
        <taxon>Actinacidiphila</taxon>
    </lineage>
</organism>
<dbReference type="Proteomes" id="UP001344658">
    <property type="component" value="Unassembled WGS sequence"/>
</dbReference>
<dbReference type="RefSeq" id="WP_330796947.1">
    <property type="nucleotide sequence ID" value="NZ_JAZEWV010000014.1"/>
</dbReference>
<proteinExistence type="predicted"/>
<feature type="region of interest" description="Disordered" evidence="1">
    <location>
        <begin position="338"/>
        <end position="362"/>
    </location>
</feature>
<evidence type="ECO:0000313" key="3">
    <source>
        <dbReference type="Proteomes" id="UP001344658"/>
    </source>
</evidence>
<keyword evidence="3" id="KW-1185">Reference proteome</keyword>
<name>A0ABU7PDY1_9ACTN</name>
<evidence type="ECO:0000256" key="1">
    <source>
        <dbReference type="SAM" id="MobiDB-lite"/>
    </source>
</evidence>
<comment type="caution">
    <text evidence="2">The sequence shown here is derived from an EMBL/GenBank/DDBJ whole genome shotgun (WGS) entry which is preliminary data.</text>
</comment>
<accession>A0ABU7PDY1</accession>
<protein>
    <submittedName>
        <fullName evidence="2">Uncharacterized protein</fullName>
    </submittedName>
</protein>
<reference evidence="2 3" key="1">
    <citation type="submission" date="2023-12" db="EMBL/GenBank/DDBJ databases">
        <title>Streptomyces sp. V4-01.</title>
        <authorList>
            <person name="Somphong A."/>
            <person name="Phongsopitanun W."/>
        </authorList>
    </citation>
    <scope>NUCLEOTIDE SEQUENCE [LARGE SCALE GENOMIC DNA]</scope>
    <source>
        <strain evidence="2 3">V4-01</strain>
    </source>
</reference>
<evidence type="ECO:0000313" key="2">
    <source>
        <dbReference type="EMBL" id="MEE4544022.1"/>
    </source>
</evidence>
<dbReference type="EMBL" id="JAZEWV010000014">
    <property type="protein sequence ID" value="MEE4544022.1"/>
    <property type="molecule type" value="Genomic_DNA"/>
</dbReference>
<feature type="region of interest" description="Disordered" evidence="1">
    <location>
        <begin position="205"/>
        <end position="231"/>
    </location>
</feature>
<sequence length="362" mass="39143">MRYRVEHLACATTLRQLPRAYGEITEPAAARSAVEHRNRQVTDAFTAHLLPHAAGLLRLAHQGLDAMPPARHHAGWRLLLDDLDHATERIHHHFAASPSSRADAQLWSYLTTWAEHALIVRDLVGQHRAAAIPVLPVPEREKLTSLALAARDRGELEPFESWYDAAGRLITLAHLTEHDDSTVVALTVDPTGDITALGQYENEYEAGRASPPPVPAGVLRPDAPWRSEQPQPDSEFGILIRDVLTSAHTGDVSRSIAEVVDDGGQLPQLASFLRVCAEFAGALDTVQGRMTAARLSVLAAQAHALTGELAAAGEELSAQVAILPPYRVPHPRHVAMPPGPALQTTSPPRAGCNMPVASGRRK</sequence>